<sequence>MALLERQDQATFDGSSKAKSKTRRAKSKKIVRLRLEEVYWQGLLADQTAARAFFSDATRREDVLRFLTGGPSCAYGLLCTSSMQLRLVILSLIERDSRLMLVGASSDTVRAFYEAVRDASWRHLSLPPSLAPAGQLSAADVAGLRRATLGALGAMLVVGDAVTIDTRLFRTHVQFLLNLLTAVTSDGWEVAAAAEALGALESTYPGLLMEAGWYLAERVESAAAAEGPLTPAQNGEVSLAALVLSHAAGMYNEQQRGRVPPLLSAADLAAAPGTLPPSPSEAEWETPSPPAAGLGSLLLPEYVSEDGSLASEARGGAGGTARGVLRPLGDLTPSASFASSASAPEGAASQTLELHLLERKGRELLRRFRVPAHLTPGGGEAGATGEAAAVRAAAAGDAATAPPEDRATAAAPPGDTASGEARPGEARAASPEAPTRPPPPVAPPRRPVVLLSEAARRELGEATLCLLRLLAVVANPEALRARLPPLLAASAVPDAALRRAFFPLLRAPTLGTALALHDAAPARFARCAPELVRRVLRALASPARGEEDRVTAARWLHALHARAGAGLDGARAAHDRGGAAQSPSAVPGPAASPLAASWALLLPLPDDPPRVFAARVRTLAAALEAGAGDPWHAVAAVLAWDGLCAAAADEGNKRAATAAALYALRLLAAAGGARPELALALHVAALHAAATRPAGWQLVRPTLEWLGCEEGAAGAKGGDDGAAKHPSLLAAQTVPAFFAAAEAEVAARGPAAFASLAAPGLASGWRRRGLRALSDARDSLSRAGSDTLGRLRGGRSPAGSPAATPTARSPSASTLGGRGDDSESGGDEWAGAPSLTPSPNSSSALSRGHATDGGGMRKRLSARLRSAASSSLSAAAAAALAAAAVAAGMAAETAEPQPDLRAADREACLDFLAARSGGARLPVWPGDGDAATAGARVSEHQLRWAASPTTWAEAARVACTRDPLAVRHLALAGGLPPAALRWYASYFGAYRRETEAHELSAAATGAAALALCHAALLRCDGKVDECEDGDVAGVEVADVGRARAKAGGSAAGPRGTRDEQGAALDALLRALEARFPDGSVRERAAGLRSLRDSAAVMGAAVVPTAMQDGIVDWYIRSALGQR</sequence>
<accession>A0A1D1ZVU9</accession>
<feature type="region of interest" description="Disordered" evidence="1">
    <location>
        <begin position="393"/>
        <end position="445"/>
    </location>
</feature>
<dbReference type="AlphaFoldDB" id="A0A1D1ZVU9"/>
<reference evidence="2" key="1">
    <citation type="submission" date="2015-08" db="EMBL/GenBank/DDBJ databases">
        <authorList>
            <person name="Babu N.S."/>
            <person name="Beckwith C.J."/>
            <person name="Beseler K.G."/>
            <person name="Brison A."/>
            <person name="Carone J.V."/>
            <person name="Caskin T.P."/>
            <person name="Diamond M."/>
            <person name="Durham M.E."/>
            <person name="Foxe J.M."/>
            <person name="Go M."/>
            <person name="Henderson B.A."/>
            <person name="Jones I.B."/>
            <person name="McGettigan J.A."/>
            <person name="Micheletti S.J."/>
            <person name="Nasrallah M.E."/>
            <person name="Ortiz D."/>
            <person name="Piller C.R."/>
            <person name="Privatt S.R."/>
            <person name="Schneider S.L."/>
            <person name="Sharp S."/>
            <person name="Smith T.C."/>
            <person name="Stanton J.D."/>
            <person name="Ullery H.E."/>
            <person name="Wilson R.J."/>
            <person name="Serrano M.G."/>
            <person name="Buck G."/>
            <person name="Lee V."/>
            <person name="Wang Y."/>
            <person name="Carvalho R."/>
            <person name="Voegtly L."/>
            <person name="Shi R."/>
            <person name="Duckworth R."/>
            <person name="Johnson A."/>
            <person name="Loviza R."/>
            <person name="Walstead R."/>
            <person name="Shah Z."/>
            <person name="Kiflezghi M."/>
            <person name="Wade K."/>
            <person name="Ball S.L."/>
            <person name="Bradley K.W."/>
            <person name="Asai D.J."/>
            <person name="Bowman C.A."/>
            <person name="Russell D.A."/>
            <person name="Pope W.H."/>
            <person name="Jacobs-Sera D."/>
            <person name="Hendrix R.W."/>
            <person name="Hatfull G.F."/>
        </authorList>
    </citation>
    <scope>NUCLEOTIDE SEQUENCE</scope>
</reference>
<proteinExistence type="predicted"/>
<feature type="compositionally biased region" description="Pro residues" evidence="1">
    <location>
        <begin position="434"/>
        <end position="445"/>
    </location>
</feature>
<protein>
    <submittedName>
        <fullName evidence="2">Uncharacterized protein</fullName>
    </submittedName>
</protein>
<dbReference type="EMBL" id="GDKF01007542">
    <property type="protein sequence ID" value="JAT71080.1"/>
    <property type="molecule type" value="Transcribed_RNA"/>
</dbReference>
<feature type="compositionally biased region" description="Low complexity" evidence="1">
    <location>
        <begin position="794"/>
        <end position="814"/>
    </location>
</feature>
<feature type="compositionally biased region" description="Low complexity" evidence="1">
    <location>
        <begin position="393"/>
        <end position="402"/>
    </location>
</feature>
<feature type="region of interest" description="Disordered" evidence="1">
    <location>
        <begin position="270"/>
        <end position="291"/>
    </location>
</feature>
<organism evidence="2">
    <name type="scientific">Auxenochlorella protothecoides</name>
    <name type="common">Green microalga</name>
    <name type="synonym">Chlorella protothecoides</name>
    <dbReference type="NCBI Taxonomy" id="3075"/>
    <lineage>
        <taxon>Eukaryota</taxon>
        <taxon>Viridiplantae</taxon>
        <taxon>Chlorophyta</taxon>
        <taxon>core chlorophytes</taxon>
        <taxon>Trebouxiophyceae</taxon>
        <taxon>Chlorellales</taxon>
        <taxon>Chlorellaceae</taxon>
        <taxon>Auxenochlorella</taxon>
    </lineage>
</organism>
<feature type="compositionally biased region" description="Polar residues" evidence="1">
    <location>
        <begin position="835"/>
        <end position="845"/>
    </location>
</feature>
<evidence type="ECO:0000256" key="1">
    <source>
        <dbReference type="SAM" id="MobiDB-lite"/>
    </source>
</evidence>
<feature type="region of interest" description="Disordered" evidence="1">
    <location>
        <begin position="775"/>
        <end position="862"/>
    </location>
</feature>
<gene>
    <name evidence="2" type="ORF">g.6901</name>
</gene>
<feature type="region of interest" description="Disordered" evidence="1">
    <location>
        <begin position="1"/>
        <end position="20"/>
    </location>
</feature>
<name>A0A1D1ZVU9_AUXPR</name>
<evidence type="ECO:0000313" key="2">
    <source>
        <dbReference type="EMBL" id="JAT71080.1"/>
    </source>
</evidence>